<dbReference type="Proteomes" id="UP001597512">
    <property type="component" value="Unassembled WGS sequence"/>
</dbReference>
<reference evidence="3" key="1">
    <citation type="journal article" date="2019" name="Int. J. Syst. Evol. Microbiol.">
        <title>The Global Catalogue of Microorganisms (GCM) 10K type strain sequencing project: providing services to taxonomists for standard genome sequencing and annotation.</title>
        <authorList>
            <consortium name="The Broad Institute Genomics Platform"/>
            <consortium name="The Broad Institute Genome Sequencing Center for Infectious Disease"/>
            <person name="Wu L."/>
            <person name="Ma J."/>
        </authorList>
    </citation>
    <scope>NUCLEOTIDE SEQUENCE [LARGE SCALE GENOMIC DNA]</scope>
    <source>
        <strain evidence="3">KCTC 52490</strain>
    </source>
</reference>
<dbReference type="RefSeq" id="WP_381507780.1">
    <property type="nucleotide sequence ID" value="NZ_JBHUOM010000037.1"/>
</dbReference>
<evidence type="ECO:0000259" key="1">
    <source>
        <dbReference type="Pfam" id="PF00027"/>
    </source>
</evidence>
<feature type="domain" description="Cyclic nucleotide-binding" evidence="1">
    <location>
        <begin position="35"/>
        <end position="121"/>
    </location>
</feature>
<evidence type="ECO:0000313" key="3">
    <source>
        <dbReference type="Proteomes" id="UP001597512"/>
    </source>
</evidence>
<dbReference type="InterPro" id="IPR018490">
    <property type="entry name" value="cNMP-bd_dom_sf"/>
</dbReference>
<accession>A0ABW6ATM8</accession>
<dbReference type="Pfam" id="PF00027">
    <property type="entry name" value="cNMP_binding"/>
    <property type="match status" value="1"/>
</dbReference>
<dbReference type="SUPFAM" id="SSF51206">
    <property type="entry name" value="cAMP-binding domain-like"/>
    <property type="match status" value="1"/>
</dbReference>
<comment type="caution">
    <text evidence="2">The sequence shown here is derived from an EMBL/GenBank/DDBJ whole genome shotgun (WGS) entry which is preliminary data.</text>
</comment>
<evidence type="ECO:0000313" key="2">
    <source>
        <dbReference type="EMBL" id="MFD2937568.1"/>
    </source>
</evidence>
<dbReference type="InterPro" id="IPR000595">
    <property type="entry name" value="cNMP-bd_dom"/>
</dbReference>
<organism evidence="2 3">
    <name type="scientific">Spirosoma flavum</name>
    <dbReference type="NCBI Taxonomy" id="2048557"/>
    <lineage>
        <taxon>Bacteria</taxon>
        <taxon>Pseudomonadati</taxon>
        <taxon>Bacteroidota</taxon>
        <taxon>Cytophagia</taxon>
        <taxon>Cytophagales</taxon>
        <taxon>Cytophagaceae</taxon>
        <taxon>Spirosoma</taxon>
    </lineage>
</organism>
<dbReference type="InterPro" id="IPR014710">
    <property type="entry name" value="RmlC-like_jellyroll"/>
</dbReference>
<proteinExistence type="predicted"/>
<dbReference type="EMBL" id="JBHUOM010000037">
    <property type="protein sequence ID" value="MFD2937568.1"/>
    <property type="molecule type" value="Genomic_DNA"/>
</dbReference>
<protein>
    <submittedName>
        <fullName evidence="2">Crp/Fnr family transcriptional regulator</fullName>
    </submittedName>
</protein>
<keyword evidence="3" id="KW-1185">Reference proteome</keyword>
<name>A0ABW6ATM8_9BACT</name>
<sequence length="196" mass="22852">MTTDIDRFRQAVSHLHPNLTQDEWDYLCGGLVRLTLKPKEFFIQAGKQNHLLGFVASGLVRGYYLNHQGEEVTFYFAKENDYATDYSSLLTQKPSRCYFQCLEPTTLLTLSYQHIQQCYTTHHGLERYGRLIAEETLKMLNARVESFQFDQAEQRYLDFIQHSSDLFNRVSLSHLASYLGIERPSLSRIRKKITGL</sequence>
<dbReference type="Gene3D" id="2.60.120.10">
    <property type="entry name" value="Jelly Rolls"/>
    <property type="match status" value="1"/>
</dbReference>
<gene>
    <name evidence="2" type="ORF">ACFS25_27600</name>
</gene>